<dbReference type="Gene3D" id="2.60.40.3540">
    <property type="entry name" value="Domain of unknown function DUF4458"/>
    <property type="match status" value="2"/>
</dbReference>
<dbReference type="AlphaFoldDB" id="A0A975KG16"/>
<dbReference type="PANTHER" id="PTHR48051:SF1">
    <property type="entry name" value="RAS SUPPRESSOR PROTEIN 1"/>
    <property type="match status" value="1"/>
</dbReference>
<keyword evidence="2" id="KW-0677">Repeat</keyword>
<dbReference type="Pfam" id="PF18805">
    <property type="entry name" value="LRR_10"/>
    <property type="match status" value="1"/>
</dbReference>
<organism evidence="4 5">
    <name type="scientific">Bacteroides eggerthii</name>
    <dbReference type="NCBI Taxonomy" id="28111"/>
    <lineage>
        <taxon>Bacteria</taxon>
        <taxon>Pseudomonadati</taxon>
        <taxon>Bacteroidota</taxon>
        <taxon>Bacteroidia</taxon>
        <taxon>Bacteroidales</taxon>
        <taxon>Bacteroidaceae</taxon>
        <taxon>Bacteroides</taxon>
    </lineage>
</organism>
<evidence type="ECO:0000256" key="2">
    <source>
        <dbReference type="ARBA" id="ARBA00022737"/>
    </source>
</evidence>
<gene>
    <name evidence="4" type="ORF">INE88_01957</name>
</gene>
<accession>A0A975KG16</accession>
<sequence length="871" mass="97153">MILFRTHVILIKLVGALALLALTFSCTDDTYDAPAEGYGFVQFKLVKNGGLTADKEITSRAANADILDSLADAKKIKITLKSAYDVIEQTLALSATNGSDTEMGLWSEKCQLLADHYNIAGYELLDNLGNTLLTYDVESEKTFEVVSGGMVVETINVNVRPRGTVKFQLVKDFSAITRTAEAYRMDKVAKANITVKHKQTGELITFENMRTNIEYYYESESEKTYHSKLVCDTILALKAGDYIATSFIVKDQKDQILEAAKVTAPNGFSIADNKETVADVPITMQETAPSIHDGIILKKIWEALDGPNWSFRGVVFNKGCNWEFDRDIDLWIAQPGVMVLDDGHVASISLGGFGARGHMPEELGELSELRSLILGSHNDAINSSPINKIDDPDELIAAQRADFKQMTLDCSLAEMAPEMWNVLPDKLNEHIKDFNNCGNRSAAGLNMYANNPNNFYTAIYSLPASIGKLKKLTSLFIANSPIASLPDELSQLENCTDVEIYNCPNLKEIPKGFMNMPKLQMVYFVNNNGITSDKLYEGMVEWTKSASKESLQGLYFMNNNLKRVPDLRPMKKLGFLDMQNNQIEEFEAPFGKSHNLGTLNLSNNHLKALPRDDQGYFAGFEAVETWSFAGNEFTEFPDIFDADSPFLIGTINFSQNKITSFEKRGGDKFHGLNVEILNLSFNPLGKFPGCIYESGTKVNYLVLRACNIREFPEEALEGDYVFYTMALDLAANRIKTLPKNFNALKFPYMSGLDLSSNAFDGFAYRALDLPNLQQLLFRGQRDDNGYRCMKEWPTAVYAHHGLKVLYLGSNDIRRVVDYTLDKIRFGVELTDNPNISIDLTTACPYITAGLASFLFDPGQDVRGCDAVVPKY</sequence>
<evidence type="ECO:0000256" key="1">
    <source>
        <dbReference type="ARBA" id="ARBA00022614"/>
    </source>
</evidence>
<reference evidence="4" key="1">
    <citation type="journal article" date="2021" name="PLoS Genet.">
        <title>Mobile Type VI secretion system loci of the gut Bacteroidales display extensive intra-ecosystem transfer, multi-species spread and geographical clustering.</title>
        <authorList>
            <person name="Garcia-Bayona L."/>
            <person name="Coyne M.J."/>
            <person name="Comstock L.E."/>
        </authorList>
    </citation>
    <scope>NUCLEOTIDE SEQUENCE</scope>
    <source>
        <strain evidence="4">CL11T00C20</strain>
    </source>
</reference>
<dbReference type="PROSITE" id="PS51257">
    <property type="entry name" value="PROKAR_LIPOPROTEIN"/>
    <property type="match status" value="1"/>
</dbReference>
<dbReference type="Pfam" id="PF14660">
    <property type="entry name" value="DUF4458"/>
    <property type="match status" value="1"/>
</dbReference>
<feature type="domain" description="DUF4458" evidence="3">
    <location>
        <begin position="39"/>
        <end position="149"/>
    </location>
</feature>
<dbReference type="Gene3D" id="3.80.10.10">
    <property type="entry name" value="Ribonuclease Inhibitor"/>
    <property type="match status" value="1"/>
</dbReference>
<dbReference type="InterPro" id="IPR050216">
    <property type="entry name" value="LRR_domain-containing"/>
</dbReference>
<dbReference type="EMBL" id="CP072227">
    <property type="protein sequence ID" value="QUT45149.1"/>
    <property type="molecule type" value="Genomic_DNA"/>
</dbReference>
<dbReference type="InterPro" id="IPR041403">
    <property type="entry name" value="DUF4458_prot_LRR"/>
</dbReference>
<dbReference type="InterPro" id="IPR038711">
    <property type="entry name" value="LRR_N_sf"/>
</dbReference>
<keyword evidence="1" id="KW-0433">Leucine-rich repeat</keyword>
<evidence type="ECO:0000313" key="5">
    <source>
        <dbReference type="Proteomes" id="UP000679226"/>
    </source>
</evidence>
<dbReference type="InterPro" id="IPR027899">
    <property type="entry name" value="DUF4458"/>
</dbReference>
<dbReference type="SUPFAM" id="SSF52058">
    <property type="entry name" value="L domain-like"/>
    <property type="match status" value="1"/>
</dbReference>
<dbReference type="GO" id="GO:0005737">
    <property type="term" value="C:cytoplasm"/>
    <property type="evidence" value="ECO:0007669"/>
    <property type="project" value="TreeGrafter"/>
</dbReference>
<name>A0A975KG16_9BACE</name>
<dbReference type="RefSeq" id="WP_249932268.1">
    <property type="nucleotide sequence ID" value="NZ_CP072227.1"/>
</dbReference>
<dbReference type="PANTHER" id="PTHR48051">
    <property type="match status" value="1"/>
</dbReference>
<dbReference type="InterPro" id="IPR032675">
    <property type="entry name" value="LRR_dom_sf"/>
</dbReference>
<evidence type="ECO:0000259" key="3">
    <source>
        <dbReference type="Pfam" id="PF14660"/>
    </source>
</evidence>
<proteinExistence type="predicted"/>
<protein>
    <recommendedName>
        <fullName evidence="3">DUF4458 domain-containing protein</fullName>
    </recommendedName>
</protein>
<dbReference type="Proteomes" id="UP000679226">
    <property type="component" value="Chromosome"/>
</dbReference>
<dbReference type="KEGG" id="beg:INE88_01957"/>
<evidence type="ECO:0000313" key="4">
    <source>
        <dbReference type="EMBL" id="QUT45149.1"/>
    </source>
</evidence>